<dbReference type="AlphaFoldDB" id="A0A8X7RD27"/>
<dbReference type="GO" id="GO:0043531">
    <property type="term" value="F:ADP binding"/>
    <property type="evidence" value="ECO:0007669"/>
    <property type="project" value="InterPro"/>
</dbReference>
<comment type="caution">
    <text evidence="3">The sequence shown here is derived from an EMBL/GenBank/DDBJ whole genome shotgun (WGS) entry which is preliminary data.</text>
</comment>
<keyword evidence="1" id="KW-0433">Leucine-rich repeat</keyword>
<dbReference type="Gene3D" id="1.10.8.430">
    <property type="entry name" value="Helical domain of apoptotic protease-activating factors"/>
    <property type="match status" value="1"/>
</dbReference>
<reference evidence="3 4" key="1">
    <citation type="submission" date="2020-02" db="EMBL/GenBank/DDBJ databases">
        <authorList>
            <person name="Ma Q."/>
            <person name="Huang Y."/>
            <person name="Song X."/>
            <person name="Pei D."/>
        </authorList>
    </citation>
    <scope>NUCLEOTIDE SEQUENCE [LARGE SCALE GENOMIC DNA]</scope>
    <source>
        <strain evidence="3">Sxm20200214</strain>
        <tissue evidence="3">Leaf</tissue>
    </source>
</reference>
<gene>
    <name evidence="3" type="ORF">Bca52824_054204</name>
</gene>
<protein>
    <recommendedName>
        <fullName evidence="5">Disease resistance protein</fullName>
    </recommendedName>
</protein>
<keyword evidence="4" id="KW-1185">Reference proteome</keyword>
<dbReference type="Gene3D" id="3.80.10.10">
    <property type="entry name" value="Ribonuclease Inhibitor"/>
    <property type="match status" value="2"/>
</dbReference>
<evidence type="ECO:0000313" key="3">
    <source>
        <dbReference type="EMBL" id="KAG2282984.1"/>
    </source>
</evidence>
<dbReference type="PANTHER" id="PTHR11017:SF589">
    <property type="entry name" value="ADP-RIBOSYL CYCLASE_CYCLIC ADP-RIBOSE HYDROLASE-RELATED"/>
    <property type="match status" value="1"/>
</dbReference>
<dbReference type="FunFam" id="3.80.10.10:FF:000386">
    <property type="entry name" value="Disease resistance protein RPS4"/>
    <property type="match status" value="1"/>
</dbReference>
<dbReference type="InterPro" id="IPR044974">
    <property type="entry name" value="Disease_R_plants"/>
</dbReference>
<dbReference type="InterPro" id="IPR027417">
    <property type="entry name" value="P-loop_NTPase"/>
</dbReference>
<dbReference type="InterPro" id="IPR042197">
    <property type="entry name" value="Apaf_helical"/>
</dbReference>
<evidence type="ECO:0000256" key="1">
    <source>
        <dbReference type="ARBA" id="ARBA00022614"/>
    </source>
</evidence>
<evidence type="ECO:0008006" key="5">
    <source>
        <dbReference type="Google" id="ProtNLM"/>
    </source>
</evidence>
<dbReference type="SUPFAM" id="SSF52058">
    <property type="entry name" value="L domain-like"/>
    <property type="match status" value="1"/>
</dbReference>
<dbReference type="EMBL" id="JAAMPC010000011">
    <property type="protein sequence ID" value="KAG2282984.1"/>
    <property type="molecule type" value="Genomic_DNA"/>
</dbReference>
<evidence type="ECO:0000313" key="4">
    <source>
        <dbReference type="Proteomes" id="UP000886595"/>
    </source>
</evidence>
<dbReference type="SUPFAM" id="SSF52540">
    <property type="entry name" value="P-loop containing nucleoside triphosphate hydrolases"/>
    <property type="match status" value="1"/>
</dbReference>
<accession>A0A8X7RD27</accession>
<organism evidence="3 4">
    <name type="scientific">Brassica carinata</name>
    <name type="common">Ethiopian mustard</name>
    <name type="synonym">Abyssinian cabbage</name>
    <dbReference type="NCBI Taxonomy" id="52824"/>
    <lineage>
        <taxon>Eukaryota</taxon>
        <taxon>Viridiplantae</taxon>
        <taxon>Streptophyta</taxon>
        <taxon>Embryophyta</taxon>
        <taxon>Tracheophyta</taxon>
        <taxon>Spermatophyta</taxon>
        <taxon>Magnoliopsida</taxon>
        <taxon>eudicotyledons</taxon>
        <taxon>Gunneridae</taxon>
        <taxon>Pentapetalae</taxon>
        <taxon>rosids</taxon>
        <taxon>malvids</taxon>
        <taxon>Brassicales</taxon>
        <taxon>Brassicaceae</taxon>
        <taxon>Brassiceae</taxon>
        <taxon>Brassica</taxon>
    </lineage>
</organism>
<dbReference type="InterPro" id="IPR032675">
    <property type="entry name" value="LRR_dom_sf"/>
</dbReference>
<dbReference type="Pfam" id="PF07725">
    <property type="entry name" value="LRR_3"/>
    <property type="match status" value="1"/>
</dbReference>
<dbReference type="OrthoDB" id="676979at2759"/>
<proteinExistence type="predicted"/>
<dbReference type="InterPro" id="IPR011713">
    <property type="entry name" value="Leu-rich_rpt_3"/>
</dbReference>
<dbReference type="PANTHER" id="PTHR11017">
    <property type="entry name" value="LEUCINE-RICH REPEAT-CONTAINING PROTEIN"/>
    <property type="match status" value="1"/>
</dbReference>
<sequence>MDSEVDSSGFSTGFYQGFMILDLAVNNDGALGGLESVVSMEGIYLKEHSSETEFITFAVNEVLKRVSLWEGENPSLFPSTERGKSTGLPIGTEGKFPLISDKTTHESVKDILLHTKVFVVLDDLSDKKQLEFLLGNLGWIKKGSKIVISTCDKSLLDGCAHDTYVVPVLNDREAFQLFNYHVFDDKIRSSTNTFLTLSRKFVDYARGHPLALSLLGRELRGKDRDHWEHKLATLTSSNMMFQDDLGSPRWLRLWNYEDFINKSKTMEKSVNNVRCIFLDMSKLKKSIHLESSIFINMLNLRYIKIYDSCWARKCIPNRKLYLYNGIKFPLKEVCCLHWVQFPLEEIPLDFKPENLVDLRLPYSKIERIWKGVKVFFLTGGLNSDELSHDTPRLKWVDLSYSRKLLDLSALSKAENLRSLNLGGCTSLNELPVEIQNMKSLVLLNLRGCICLSSLPLMNLISLKILILTGCTSLQKFQLISESLEVLHLNGTAIKRLPPTIIKLQRLVLLNLKNCKRLESLPNCIGDLKSLEELILSGCSGLKNLSDVRESLKHIQSLLIDRIGAKEMPLISCVSIFKSQASADMVLQPFDPKEWPRCLIGVGSLRRLCLSGNNFVSLQTDIGKLYNLHWLEVKQCKMLTSIPMLPPNLHYFDAHGCDSLERVANPLALPGLLEKVHSIFIFSSCHKLDQDAKDNIISYIRWRSQLVLEALSRYNGGFAFEALVATCFPGSEVPAWFSHKASGAVLQPELPGHWNESETGDEQCTIKSTHVFIGYTNWLNINKCQEEDGEKRCVPTKASIKFEVADGSELGAITIESFKIPLVVTSKMKTEEYVGLRLTV</sequence>
<keyword evidence="2" id="KW-0677">Repeat</keyword>
<dbReference type="Gene3D" id="3.40.50.300">
    <property type="entry name" value="P-loop containing nucleotide triphosphate hydrolases"/>
    <property type="match status" value="1"/>
</dbReference>
<name>A0A8X7RD27_BRACI</name>
<evidence type="ECO:0000256" key="2">
    <source>
        <dbReference type="ARBA" id="ARBA00022737"/>
    </source>
</evidence>
<dbReference type="Proteomes" id="UP000886595">
    <property type="component" value="Unassembled WGS sequence"/>
</dbReference>
<dbReference type="GO" id="GO:0006952">
    <property type="term" value="P:defense response"/>
    <property type="evidence" value="ECO:0007669"/>
    <property type="project" value="InterPro"/>
</dbReference>
<dbReference type="PRINTS" id="PR00364">
    <property type="entry name" value="DISEASERSIST"/>
</dbReference>